<dbReference type="InterPro" id="IPR013783">
    <property type="entry name" value="Ig-like_fold"/>
</dbReference>
<gene>
    <name evidence="1" type="ORF">PEVE_00013770</name>
</gene>
<protein>
    <recommendedName>
        <fullName evidence="3">Ig-like domain-containing protein</fullName>
    </recommendedName>
</protein>
<name>A0ABN8M0N2_9CNID</name>
<reference evidence="1 2" key="1">
    <citation type="submission" date="2022-05" db="EMBL/GenBank/DDBJ databases">
        <authorList>
            <consortium name="Genoscope - CEA"/>
            <person name="William W."/>
        </authorList>
    </citation>
    <scope>NUCLEOTIDE SEQUENCE [LARGE SCALE GENOMIC DNA]</scope>
</reference>
<dbReference type="EMBL" id="CALNXI010000202">
    <property type="protein sequence ID" value="CAH3022011.1"/>
    <property type="molecule type" value="Genomic_DNA"/>
</dbReference>
<feature type="non-terminal residue" evidence="1">
    <location>
        <position position="120"/>
    </location>
</feature>
<comment type="caution">
    <text evidence="1">The sequence shown here is derived from an EMBL/GenBank/DDBJ whole genome shotgun (WGS) entry which is preliminary data.</text>
</comment>
<feature type="non-terminal residue" evidence="1">
    <location>
        <position position="1"/>
    </location>
</feature>
<organism evidence="1 2">
    <name type="scientific">Porites evermanni</name>
    <dbReference type="NCBI Taxonomy" id="104178"/>
    <lineage>
        <taxon>Eukaryota</taxon>
        <taxon>Metazoa</taxon>
        <taxon>Cnidaria</taxon>
        <taxon>Anthozoa</taxon>
        <taxon>Hexacorallia</taxon>
        <taxon>Scleractinia</taxon>
        <taxon>Fungiina</taxon>
        <taxon>Poritidae</taxon>
        <taxon>Porites</taxon>
    </lineage>
</organism>
<dbReference type="SUPFAM" id="SSF48726">
    <property type="entry name" value="Immunoglobulin"/>
    <property type="match status" value="1"/>
</dbReference>
<proteinExistence type="predicted"/>
<dbReference type="InterPro" id="IPR036179">
    <property type="entry name" value="Ig-like_dom_sf"/>
</dbReference>
<evidence type="ECO:0000313" key="1">
    <source>
        <dbReference type="EMBL" id="CAH3022011.1"/>
    </source>
</evidence>
<keyword evidence="2" id="KW-1185">Reference proteome</keyword>
<accession>A0ABN8M0N2</accession>
<sequence>QPFLDYYGGKTVKGATGSSMNFTWTILRPFTRVDWGLAFSPSAFDTPPRLLVFLSKKSTFSVTPPAAYTGRVSGNINGNQVSFALRNLRKSDGRLYGCRISDTNNADDIPSFDSVMLVVE</sequence>
<dbReference type="Proteomes" id="UP001159427">
    <property type="component" value="Unassembled WGS sequence"/>
</dbReference>
<evidence type="ECO:0000313" key="2">
    <source>
        <dbReference type="Proteomes" id="UP001159427"/>
    </source>
</evidence>
<evidence type="ECO:0008006" key="3">
    <source>
        <dbReference type="Google" id="ProtNLM"/>
    </source>
</evidence>
<dbReference type="Gene3D" id="2.60.40.10">
    <property type="entry name" value="Immunoglobulins"/>
    <property type="match status" value="1"/>
</dbReference>